<feature type="region of interest" description="Disordered" evidence="1">
    <location>
        <begin position="320"/>
        <end position="345"/>
    </location>
</feature>
<keyword evidence="3" id="KW-1185">Reference proteome</keyword>
<evidence type="ECO:0008006" key="4">
    <source>
        <dbReference type="Google" id="ProtNLM"/>
    </source>
</evidence>
<comment type="caution">
    <text evidence="2">The sequence shown here is derived from an EMBL/GenBank/DDBJ whole genome shotgun (WGS) entry which is preliminary data.</text>
</comment>
<dbReference type="RefSeq" id="WP_390285231.1">
    <property type="nucleotide sequence ID" value="NZ_JBHUDI010000003.1"/>
</dbReference>
<sequence length="509" mass="53589">MVTISMVGVAPVAAGGDQDAQDGQQDGQVHTLEDGEDLYLVFGADLGDQSLDEFIEEHVAENPETADQQEAVADVVSYQDVRQVNVNERGAAVSIGIDNGTATAVQDVDQQNMNVQQGEASAENRRSDSRTTDFEEVGDVHLVMANGSDGGQQFSGWGIADEDGETSDSQTATAMVAQGQHVAQLNYNKESTAFALAVNDSTATAFQQTKQANQNIQQGAANASNSYLGDGEFGEYDDHKKGKKDDETQSATSFVAQGQNVSQDNVNQDVAAVAIAVGENSSATAMQLTDQSNFNQQTGVAEATNVISSMSGMNVAEIGDSDVADTNSPKQKDKHKKGDDTEDEGQTATAAVAQNQSVEQLNVNLNNTAMAVAVNGSEATAFQIADQKNLNAQIGYAEALNVYASPGYATDSATQTKSTTATIGGDDVDEDPGISYDYDTSAHHKNDISQGSNVAIEQQQFVTQENFNEHSSVAVAEDDGSANAAQVSLQENENVQFTSVAATNIWADS</sequence>
<evidence type="ECO:0000313" key="3">
    <source>
        <dbReference type="Proteomes" id="UP001597076"/>
    </source>
</evidence>
<accession>A0ABD6BEA1</accession>
<feature type="compositionally biased region" description="Low complexity" evidence="1">
    <location>
        <begin position="216"/>
        <end position="225"/>
    </location>
</feature>
<dbReference type="EMBL" id="JBHUDI010000003">
    <property type="protein sequence ID" value="MFD1563049.1"/>
    <property type="molecule type" value="Genomic_DNA"/>
</dbReference>
<name>A0ABD6BEA1_9EURY</name>
<reference evidence="2 3" key="1">
    <citation type="journal article" date="2019" name="Int. J. Syst. Evol. Microbiol.">
        <title>The Global Catalogue of Microorganisms (GCM) 10K type strain sequencing project: providing services to taxonomists for standard genome sequencing and annotation.</title>
        <authorList>
            <consortium name="The Broad Institute Genomics Platform"/>
            <consortium name="The Broad Institute Genome Sequencing Center for Infectious Disease"/>
            <person name="Wu L."/>
            <person name="Ma J."/>
        </authorList>
    </citation>
    <scope>NUCLEOTIDE SEQUENCE [LARGE SCALE GENOMIC DNA]</scope>
    <source>
        <strain evidence="2 3">CGMCC 1.12230</strain>
    </source>
</reference>
<gene>
    <name evidence="2" type="ORF">ACFR99_05760</name>
</gene>
<feature type="compositionally biased region" description="Basic and acidic residues" evidence="1">
    <location>
        <begin position="236"/>
        <end position="247"/>
    </location>
</feature>
<dbReference type="Proteomes" id="UP001597076">
    <property type="component" value="Unassembled WGS sequence"/>
</dbReference>
<evidence type="ECO:0000313" key="2">
    <source>
        <dbReference type="EMBL" id="MFD1563049.1"/>
    </source>
</evidence>
<protein>
    <recommendedName>
        <fullName evidence="4">Curlin associated repeat-containing protein</fullName>
    </recommendedName>
</protein>
<dbReference type="AlphaFoldDB" id="A0ABD6BEA1"/>
<evidence type="ECO:0000256" key="1">
    <source>
        <dbReference type="SAM" id="MobiDB-lite"/>
    </source>
</evidence>
<feature type="region of interest" description="Disordered" evidence="1">
    <location>
        <begin position="216"/>
        <end position="250"/>
    </location>
</feature>
<proteinExistence type="predicted"/>
<organism evidence="2 3">
    <name type="scientific">Haloarchaeobius amylolyticus</name>
    <dbReference type="NCBI Taxonomy" id="1198296"/>
    <lineage>
        <taxon>Archaea</taxon>
        <taxon>Methanobacteriati</taxon>
        <taxon>Methanobacteriota</taxon>
        <taxon>Stenosarchaea group</taxon>
        <taxon>Halobacteria</taxon>
        <taxon>Halobacteriales</taxon>
        <taxon>Halorubellaceae</taxon>
        <taxon>Haloarchaeobius</taxon>
    </lineage>
</organism>